<organism evidence="5 6">
    <name type="scientific">Ferrimonas aestuarii</name>
    <dbReference type="NCBI Taxonomy" id="2569539"/>
    <lineage>
        <taxon>Bacteria</taxon>
        <taxon>Pseudomonadati</taxon>
        <taxon>Pseudomonadota</taxon>
        <taxon>Gammaproteobacteria</taxon>
        <taxon>Alteromonadales</taxon>
        <taxon>Ferrimonadaceae</taxon>
        <taxon>Ferrimonas</taxon>
    </lineage>
</organism>
<proteinExistence type="predicted"/>
<feature type="chain" id="PRO_5020442179" evidence="4">
    <location>
        <begin position="20"/>
        <end position="659"/>
    </location>
</feature>
<dbReference type="Gene3D" id="2.40.170.20">
    <property type="entry name" value="TonB-dependent receptor, beta-barrel domain"/>
    <property type="match status" value="1"/>
</dbReference>
<evidence type="ECO:0000256" key="1">
    <source>
        <dbReference type="ARBA" id="ARBA00004442"/>
    </source>
</evidence>
<dbReference type="GO" id="GO:0009279">
    <property type="term" value="C:cell outer membrane"/>
    <property type="evidence" value="ECO:0007669"/>
    <property type="project" value="UniProtKB-SubCell"/>
</dbReference>
<accession>A0A4U1BJH1</accession>
<comment type="caution">
    <text evidence="5">The sequence shown here is derived from an EMBL/GenBank/DDBJ whole genome shotgun (WGS) entry which is preliminary data.</text>
</comment>
<sequence length="659" mass="72396">MKLNLITLALASLSFGAHAFDFGVNSANTEKLNQDKWACKRCSNDASLTGVVGVKAGAADQDNDHASNATGYEDGFAGAVNADLLKVHQDGMRSQLVLDEMGSKHGSASVKTVQAGKWQYELSYAQLHKVDSLNGQSVVSIDGNSASQLETPQSVELEKSRDVIGFAAEAKMGMVTTFVDMNHQIRDGARRASLTSGGIDAANYAQEIDDNTTNLNAGARIGGANWGATAGYQGSWFKNDVDAINYEFYGNPLTQSQATDNQAYSGYLDGFYRVGATHISGRIAAGEMSQDDAIVSWSDPTQSAETQVDTLNANLRLSSRITPRLRVNASIDYSERDNQTDYASLGAITIDPVTGVASSYVGYDVDRQRYKLAADYRIASGLRFSAGIDYALTERSGGDREETDEGDLWAKVTWTAPELFDVRIKAGLAQRSGDDFEANALTSSETSDLMRKYHLADRDRSYVEGRVSYYPTSAVSVDLEAHYAFDDYDDTQVGLIESEDYGLDGSLNWRVTKALNLDLFGGYQWVDNLQYGQDWGATNDDEFGYVGTGARYELADLGLRFELDYTLSYSQSWTDTSSQDDLGNYRQYSHSVELAGYYDLSQKMTLGLSYQYERYFDTDYANIDTLNYPGDGVYGLYSLGQLDNNYNAHMVMLSFSYAL</sequence>
<reference evidence="5 6" key="1">
    <citation type="submission" date="2019-04" db="EMBL/GenBank/DDBJ databases">
        <authorList>
            <person name="Hwang J.C."/>
        </authorList>
    </citation>
    <scope>NUCLEOTIDE SEQUENCE [LARGE SCALE GENOMIC DNA]</scope>
    <source>
        <strain evidence="5 6">IMCC35002</strain>
    </source>
</reference>
<dbReference type="NCBIfam" id="TIGR03509">
    <property type="entry name" value="OMP_MtrB_PioB"/>
    <property type="match status" value="1"/>
</dbReference>
<evidence type="ECO:0000256" key="4">
    <source>
        <dbReference type="SAM" id="SignalP"/>
    </source>
</evidence>
<dbReference type="OrthoDB" id="6244088at2"/>
<dbReference type="SUPFAM" id="SSF56935">
    <property type="entry name" value="Porins"/>
    <property type="match status" value="2"/>
</dbReference>
<keyword evidence="3" id="KW-0998">Cell outer membrane</keyword>
<dbReference type="AlphaFoldDB" id="A0A4U1BJH1"/>
<comment type="subcellular location">
    <subcellularLocation>
        <location evidence="1">Cell outer membrane</location>
    </subcellularLocation>
</comment>
<dbReference type="InterPro" id="IPR036942">
    <property type="entry name" value="Beta-barrel_TonB_sf"/>
</dbReference>
<gene>
    <name evidence="5" type="ORF">FCL42_17675</name>
</gene>
<dbReference type="RefSeq" id="WP_136864760.1">
    <property type="nucleotide sequence ID" value="NZ_SWCJ01000018.1"/>
</dbReference>
<protein>
    <submittedName>
        <fullName evidence="5">MtrB/PioB family decaheme-associated outer membrane protein</fullName>
    </submittedName>
</protein>
<dbReference type="Pfam" id="PF11854">
    <property type="entry name" value="MtrB_PioB"/>
    <property type="match status" value="1"/>
</dbReference>
<name>A0A4U1BJH1_9GAMM</name>
<dbReference type="Proteomes" id="UP000305675">
    <property type="component" value="Unassembled WGS sequence"/>
</dbReference>
<evidence type="ECO:0000256" key="3">
    <source>
        <dbReference type="ARBA" id="ARBA00023237"/>
    </source>
</evidence>
<dbReference type="EMBL" id="SWCJ01000018">
    <property type="protein sequence ID" value="TKB51671.1"/>
    <property type="molecule type" value="Genomic_DNA"/>
</dbReference>
<keyword evidence="2" id="KW-0472">Membrane</keyword>
<evidence type="ECO:0000313" key="6">
    <source>
        <dbReference type="Proteomes" id="UP000305675"/>
    </source>
</evidence>
<keyword evidence="4" id="KW-0732">Signal</keyword>
<dbReference type="InterPro" id="IPR020016">
    <property type="entry name" value="Decahaem-assoc_OM_MtrB/PioB"/>
</dbReference>
<feature type="signal peptide" evidence="4">
    <location>
        <begin position="1"/>
        <end position="19"/>
    </location>
</feature>
<keyword evidence="6" id="KW-1185">Reference proteome</keyword>
<evidence type="ECO:0000313" key="5">
    <source>
        <dbReference type="EMBL" id="TKB51671.1"/>
    </source>
</evidence>
<evidence type="ECO:0000256" key="2">
    <source>
        <dbReference type="ARBA" id="ARBA00023136"/>
    </source>
</evidence>